<dbReference type="EMBL" id="KQ085983">
    <property type="protein sequence ID" value="KLO12180.1"/>
    <property type="molecule type" value="Genomic_DNA"/>
</dbReference>
<dbReference type="OrthoDB" id="2894060at2759"/>
<dbReference type="Proteomes" id="UP000053477">
    <property type="component" value="Unassembled WGS sequence"/>
</dbReference>
<dbReference type="InParanoid" id="A0A0H2RJJ0"/>
<feature type="region of interest" description="Disordered" evidence="1">
    <location>
        <begin position="21"/>
        <end position="42"/>
    </location>
</feature>
<keyword evidence="3" id="KW-1185">Reference proteome</keyword>
<proteinExistence type="predicted"/>
<evidence type="ECO:0000256" key="1">
    <source>
        <dbReference type="SAM" id="MobiDB-lite"/>
    </source>
</evidence>
<gene>
    <name evidence="2" type="ORF">SCHPADRAFT_941447</name>
</gene>
<evidence type="ECO:0000313" key="3">
    <source>
        <dbReference type="Proteomes" id="UP000053477"/>
    </source>
</evidence>
<reference evidence="2 3" key="1">
    <citation type="submission" date="2015-04" db="EMBL/GenBank/DDBJ databases">
        <title>Complete genome sequence of Schizopora paradoxa KUC8140, a cosmopolitan wood degrader in East Asia.</title>
        <authorList>
            <consortium name="DOE Joint Genome Institute"/>
            <person name="Min B."/>
            <person name="Park H."/>
            <person name="Jang Y."/>
            <person name="Kim J.-J."/>
            <person name="Kim K.H."/>
            <person name="Pangilinan J."/>
            <person name="Lipzen A."/>
            <person name="Riley R."/>
            <person name="Grigoriev I.V."/>
            <person name="Spatafora J.W."/>
            <person name="Choi I.-G."/>
        </authorList>
    </citation>
    <scope>NUCLEOTIDE SEQUENCE [LARGE SCALE GENOMIC DNA]</scope>
    <source>
        <strain evidence="2 3">KUC8140</strain>
    </source>
</reference>
<dbReference type="AlphaFoldDB" id="A0A0H2RJJ0"/>
<sequence>MAEANPPPLNMSHVRTQLSIPNGEGQLVPTGSPNVTISPSTSRTENSVQVIARFQDVALAHMSIFTASSPQLSAVFSLNAPEYLDSGEQKAELYLNGSTPIDFVLDGVAARASNFDSLLEAFRLT</sequence>
<protein>
    <submittedName>
        <fullName evidence="2">Uncharacterized protein</fullName>
    </submittedName>
</protein>
<feature type="compositionally biased region" description="Polar residues" evidence="1">
    <location>
        <begin position="29"/>
        <end position="42"/>
    </location>
</feature>
<accession>A0A0H2RJJ0</accession>
<name>A0A0H2RJJ0_9AGAM</name>
<evidence type="ECO:0000313" key="2">
    <source>
        <dbReference type="EMBL" id="KLO12180.1"/>
    </source>
</evidence>
<organism evidence="2 3">
    <name type="scientific">Schizopora paradoxa</name>
    <dbReference type="NCBI Taxonomy" id="27342"/>
    <lineage>
        <taxon>Eukaryota</taxon>
        <taxon>Fungi</taxon>
        <taxon>Dikarya</taxon>
        <taxon>Basidiomycota</taxon>
        <taxon>Agaricomycotina</taxon>
        <taxon>Agaricomycetes</taxon>
        <taxon>Hymenochaetales</taxon>
        <taxon>Schizoporaceae</taxon>
        <taxon>Schizopora</taxon>
    </lineage>
</organism>